<feature type="compositionally biased region" description="Basic and acidic residues" evidence="1">
    <location>
        <begin position="90"/>
        <end position="107"/>
    </location>
</feature>
<sequence length="143" mass="16514">MVSELEKIVEVKRYIKATIAEIDNHTENMEELFKMGMQGKDSTLYEIIINSYERHRNTLKRIQNMIEGGKVESGFYTLSAKSEIDMIKERIEKPESNLDKKDMEKASESGLTDSEILDGFNEIKSGEAGRMSERKRKESNQQD</sequence>
<feature type="region of interest" description="Disordered" evidence="1">
    <location>
        <begin position="90"/>
        <end position="143"/>
    </location>
</feature>
<name>A0A075FQA5_9ARCH</name>
<dbReference type="AlphaFoldDB" id="A0A075FQA5"/>
<reference evidence="2" key="1">
    <citation type="journal article" date="2014" name="Genome Biol. Evol.">
        <title>Pangenome evidence for extensive interdomain horizontal transfer affecting lineage core and shell genes in uncultured planktonic thaumarchaeota and euryarchaeota.</title>
        <authorList>
            <person name="Deschamps P."/>
            <person name="Zivanovic Y."/>
            <person name="Moreira D."/>
            <person name="Rodriguez-Valera F."/>
            <person name="Lopez-Garcia P."/>
        </authorList>
    </citation>
    <scope>NUCLEOTIDE SEQUENCE</scope>
</reference>
<dbReference type="EMBL" id="KF900346">
    <property type="protein sequence ID" value="AIE91701.1"/>
    <property type="molecule type" value="Genomic_DNA"/>
</dbReference>
<evidence type="ECO:0000313" key="2">
    <source>
        <dbReference type="EMBL" id="AIE91701.1"/>
    </source>
</evidence>
<evidence type="ECO:0000256" key="1">
    <source>
        <dbReference type="SAM" id="MobiDB-lite"/>
    </source>
</evidence>
<accession>A0A075FQA5</accession>
<feature type="compositionally biased region" description="Basic and acidic residues" evidence="1">
    <location>
        <begin position="124"/>
        <end position="143"/>
    </location>
</feature>
<proteinExistence type="predicted"/>
<organism evidence="2">
    <name type="scientific">uncultured marine thaumarchaeote AD1000_14_H02</name>
    <dbReference type="NCBI Taxonomy" id="1455893"/>
    <lineage>
        <taxon>Archaea</taxon>
        <taxon>Nitrososphaerota</taxon>
        <taxon>environmental samples</taxon>
    </lineage>
</organism>
<protein>
    <submittedName>
        <fullName evidence="2">Uncharacterized protein</fullName>
    </submittedName>
</protein>